<dbReference type="SUPFAM" id="SSF52972">
    <property type="entry name" value="ITPase-like"/>
    <property type="match status" value="1"/>
</dbReference>
<dbReference type="InterPro" id="IPR020922">
    <property type="entry name" value="dITP/XTP_pyrophosphatase"/>
</dbReference>
<evidence type="ECO:0000256" key="3">
    <source>
        <dbReference type="ARBA" id="ARBA00022741"/>
    </source>
</evidence>
<feature type="binding site" evidence="7">
    <location>
        <begin position="12"/>
        <end position="17"/>
    </location>
    <ligand>
        <name>substrate</name>
    </ligand>
</feature>
<comment type="caution">
    <text evidence="7">Lacks conserved residue(s) required for the propagation of feature annotation.</text>
</comment>
<dbReference type="Proteomes" id="UP000617555">
    <property type="component" value="Unassembled WGS sequence"/>
</dbReference>
<feature type="binding site" evidence="7">
    <location>
        <begin position="184"/>
        <end position="185"/>
    </location>
    <ligand>
        <name>substrate</name>
    </ligand>
</feature>
<comment type="catalytic activity">
    <reaction evidence="7">
        <text>XTP + H2O = XMP + diphosphate + H(+)</text>
        <dbReference type="Rhea" id="RHEA:28610"/>
        <dbReference type="ChEBI" id="CHEBI:15377"/>
        <dbReference type="ChEBI" id="CHEBI:15378"/>
        <dbReference type="ChEBI" id="CHEBI:33019"/>
        <dbReference type="ChEBI" id="CHEBI:57464"/>
        <dbReference type="ChEBI" id="CHEBI:61314"/>
        <dbReference type="EC" id="3.6.1.66"/>
    </reaction>
</comment>
<dbReference type="PANTHER" id="PTHR11067">
    <property type="entry name" value="INOSINE TRIPHOSPHATE PYROPHOSPHATASE/HAM1 PROTEIN"/>
    <property type="match status" value="1"/>
</dbReference>
<organism evidence="9 10">
    <name type="scientific">Shewanella inventionis</name>
    <dbReference type="NCBI Taxonomy" id="1738770"/>
    <lineage>
        <taxon>Bacteria</taxon>
        <taxon>Pseudomonadati</taxon>
        <taxon>Pseudomonadota</taxon>
        <taxon>Gammaproteobacteria</taxon>
        <taxon>Alteromonadales</taxon>
        <taxon>Shewanellaceae</taxon>
        <taxon>Shewanella</taxon>
    </lineage>
</organism>
<dbReference type="PANTHER" id="PTHR11067:SF9">
    <property type="entry name" value="INOSINE TRIPHOSPHATE PYROPHOSPHATASE"/>
    <property type="match status" value="1"/>
</dbReference>
<feature type="binding site" evidence="7">
    <location>
        <position position="179"/>
    </location>
    <ligand>
        <name>substrate</name>
    </ligand>
</feature>
<gene>
    <name evidence="9" type="ORF">GCM10011607_21200</name>
</gene>
<evidence type="ECO:0000313" key="9">
    <source>
        <dbReference type="EMBL" id="GGB60296.1"/>
    </source>
</evidence>
<dbReference type="EC" id="3.6.1.66" evidence="7"/>
<feature type="binding site" evidence="7">
    <location>
        <position position="73"/>
    </location>
    <ligand>
        <name>Mg(2+)</name>
        <dbReference type="ChEBI" id="CHEBI:18420"/>
    </ligand>
</feature>
<dbReference type="InterPro" id="IPR002637">
    <property type="entry name" value="RdgB/HAM1"/>
</dbReference>
<evidence type="ECO:0000256" key="2">
    <source>
        <dbReference type="ARBA" id="ARBA00022723"/>
    </source>
</evidence>
<evidence type="ECO:0000256" key="4">
    <source>
        <dbReference type="ARBA" id="ARBA00022801"/>
    </source>
</evidence>
<keyword evidence="6 7" id="KW-0546">Nucleotide metabolism</keyword>
<dbReference type="HAMAP" id="MF_01405">
    <property type="entry name" value="Non_canon_purine_NTPase"/>
    <property type="match status" value="1"/>
</dbReference>
<evidence type="ECO:0000256" key="8">
    <source>
        <dbReference type="RuleBase" id="RU003781"/>
    </source>
</evidence>
<dbReference type="InterPro" id="IPR029001">
    <property type="entry name" value="ITPase-like_fam"/>
</dbReference>
<dbReference type="CDD" id="cd00515">
    <property type="entry name" value="HAM1"/>
    <property type="match status" value="1"/>
</dbReference>
<name>A0ABQ1J5B4_9GAMM</name>
<accession>A0ABQ1J5B4</accession>
<protein>
    <recommendedName>
        <fullName evidence="7">dITP/XTP pyrophosphatase</fullName>
        <ecNumber evidence="7">3.6.1.66</ecNumber>
    </recommendedName>
    <alternativeName>
        <fullName evidence="7">Non-canonical purine NTP pyrophosphatase</fullName>
    </alternativeName>
    <alternativeName>
        <fullName evidence="7">Non-standard purine NTP pyrophosphatase</fullName>
    </alternativeName>
    <alternativeName>
        <fullName evidence="7">Nucleoside-triphosphate diphosphatase</fullName>
    </alternativeName>
    <alternativeName>
        <fullName evidence="7">Nucleoside-triphosphate pyrophosphatase</fullName>
        <shortName evidence="7">NTPase</shortName>
    </alternativeName>
</protein>
<keyword evidence="4 7" id="KW-0378">Hydrolase</keyword>
<dbReference type="Pfam" id="PF01725">
    <property type="entry name" value="Ham1p_like"/>
    <property type="match status" value="1"/>
</dbReference>
<comment type="cofactor">
    <cofactor evidence="7">
        <name>Mg(2+)</name>
        <dbReference type="ChEBI" id="CHEBI:18420"/>
    </cofactor>
    <text evidence="7">Binds 1 Mg(2+) ion per subunit.</text>
</comment>
<comment type="function">
    <text evidence="7">Pyrophosphatase that catalyzes the hydrolysis of nucleoside triphosphates to their monophosphate derivatives, with a high preference for the non-canonical purine nucleotides XTP (xanthosine triphosphate), dITP (deoxyinosine triphosphate) and ITP. Seems to function as a house-cleaning enzyme that removes non-canonical purine nucleotides from the nucleotide pool, thus preventing their incorporation into DNA/RNA and avoiding chromosomal lesions.</text>
</comment>
<feature type="binding site" evidence="7">
    <location>
        <position position="74"/>
    </location>
    <ligand>
        <name>substrate</name>
    </ligand>
</feature>
<reference evidence="10" key="1">
    <citation type="journal article" date="2019" name="Int. J. Syst. Evol. Microbiol.">
        <title>The Global Catalogue of Microorganisms (GCM) 10K type strain sequencing project: providing services to taxonomists for standard genome sequencing and annotation.</title>
        <authorList>
            <consortium name="The Broad Institute Genomics Platform"/>
            <consortium name="The Broad Institute Genome Sequencing Center for Infectious Disease"/>
            <person name="Wu L."/>
            <person name="Ma J."/>
        </authorList>
    </citation>
    <scope>NUCLEOTIDE SEQUENCE [LARGE SCALE GENOMIC DNA]</scope>
    <source>
        <strain evidence="10">CGMCC 1.15339</strain>
    </source>
</reference>
<comment type="subunit">
    <text evidence="7">Homodimer.</text>
</comment>
<dbReference type="EMBL" id="BMII01000016">
    <property type="protein sequence ID" value="GGB60296.1"/>
    <property type="molecule type" value="Genomic_DNA"/>
</dbReference>
<evidence type="ECO:0000256" key="6">
    <source>
        <dbReference type="ARBA" id="ARBA00023080"/>
    </source>
</evidence>
<comment type="similarity">
    <text evidence="1 7 8">Belongs to the HAM1 NTPase family.</text>
</comment>
<evidence type="ECO:0000313" key="10">
    <source>
        <dbReference type="Proteomes" id="UP000617555"/>
    </source>
</evidence>
<comment type="caution">
    <text evidence="9">The sequence shown here is derived from an EMBL/GenBank/DDBJ whole genome shotgun (WGS) entry which is preliminary data.</text>
</comment>
<dbReference type="NCBIfam" id="TIGR00042">
    <property type="entry name" value="RdgB/HAM1 family non-canonical purine NTP pyrophosphatase"/>
    <property type="match status" value="1"/>
</dbReference>
<keyword evidence="5 7" id="KW-0460">Magnesium</keyword>
<comment type="catalytic activity">
    <reaction evidence="7">
        <text>ITP + H2O = IMP + diphosphate + H(+)</text>
        <dbReference type="Rhea" id="RHEA:29399"/>
        <dbReference type="ChEBI" id="CHEBI:15377"/>
        <dbReference type="ChEBI" id="CHEBI:15378"/>
        <dbReference type="ChEBI" id="CHEBI:33019"/>
        <dbReference type="ChEBI" id="CHEBI:58053"/>
        <dbReference type="ChEBI" id="CHEBI:61402"/>
        <dbReference type="EC" id="3.6.1.66"/>
    </reaction>
</comment>
<feature type="binding site" evidence="7">
    <location>
        <begin position="156"/>
        <end position="159"/>
    </location>
    <ligand>
        <name>substrate</name>
    </ligand>
</feature>
<feature type="active site" description="Proton acceptor" evidence="7">
    <location>
        <position position="73"/>
    </location>
</feature>
<dbReference type="RefSeq" id="WP_188739324.1">
    <property type="nucleotide sequence ID" value="NZ_BMII01000016.1"/>
</dbReference>
<comment type="catalytic activity">
    <reaction evidence="7">
        <text>dITP + H2O = dIMP + diphosphate + H(+)</text>
        <dbReference type="Rhea" id="RHEA:28342"/>
        <dbReference type="ChEBI" id="CHEBI:15377"/>
        <dbReference type="ChEBI" id="CHEBI:15378"/>
        <dbReference type="ChEBI" id="CHEBI:33019"/>
        <dbReference type="ChEBI" id="CHEBI:61194"/>
        <dbReference type="ChEBI" id="CHEBI:61382"/>
        <dbReference type="EC" id="3.6.1.66"/>
    </reaction>
</comment>
<sequence>MQSPTQHIVLASGNKGKLAEFAQMFTHYGIEVLPQNQFNVPDVAETGTTFVENAIIKARHAAEITGKPAIADDSGIEVDALQGQPGIYSARYSGSGATETSNYLKLLAALKDEPLRSARFQCVLVYMRHAKDPTPIICQASWEGSINMAPQGEQGHGYDPIFVPQGFDCTAAQLSSEQKNAHSHRGKALELLISAMKAKGIIGEQQVFETNGGQ</sequence>
<dbReference type="Gene3D" id="3.90.950.10">
    <property type="match status" value="1"/>
</dbReference>
<keyword evidence="3 7" id="KW-0547">Nucleotide-binding</keyword>
<evidence type="ECO:0000256" key="7">
    <source>
        <dbReference type="HAMAP-Rule" id="MF_01405"/>
    </source>
</evidence>
<keyword evidence="10" id="KW-1185">Reference proteome</keyword>
<evidence type="ECO:0000256" key="5">
    <source>
        <dbReference type="ARBA" id="ARBA00022842"/>
    </source>
</evidence>
<keyword evidence="2 7" id="KW-0479">Metal-binding</keyword>
<evidence type="ECO:0000256" key="1">
    <source>
        <dbReference type="ARBA" id="ARBA00008023"/>
    </source>
</evidence>
<proteinExistence type="inferred from homology"/>